<evidence type="ECO:0000313" key="3">
    <source>
        <dbReference type="Proteomes" id="UP000256373"/>
    </source>
</evidence>
<feature type="transmembrane region" description="Helical" evidence="1">
    <location>
        <begin position="165"/>
        <end position="185"/>
    </location>
</feature>
<evidence type="ECO:0000313" key="2">
    <source>
        <dbReference type="EMBL" id="REA59960.1"/>
    </source>
</evidence>
<feature type="transmembrane region" description="Helical" evidence="1">
    <location>
        <begin position="192"/>
        <end position="211"/>
    </location>
</feature>
<organism evidence="2 3">
    <name type="scientific">Dyadobacter luteus</name>
    <dbReference type="NCBI Taxonomy" id="2259619"/>
    <lineage>
        <taxon>Bacteria</taxon>
        <taxon>Pseudomonadati</taxon>
        <taxon>Bacteroidota</taxon>
        <taxon>Cytophagia</taxon>
        <taxon>Cytophagales</taxon>
        <taxon>Spirosomataceae</taxon>
        <taxon>Dyadobacter</taxon>
    </lineage>
</organism>
<proteinExistence type="predicted"/>
<keyword evidence="3" id="KW-1185">Reference proteome</keyword>
<protein>
    <recommendedName>
        <fullName evidence="4">PAP2 family protein</fullName>
    </recommendedName>
</protein>
<sequence length="212" mass="23108">MINRIATFLSVVFHPLIITTYLFALLFLITPDLVGVSALELPAIGSLLLLIFLNTFVAPAVIIYYFHRFGLVSSLHVDNLRERRLPYLVTIIIYGFATYLFGWQLQPIGELAPQISIILAGVTFSLLFVGAVSLFWKISAHATGIGGAVGMIVAFLMRFDETLLFIPLLMTIVTGGFLVSARLYLNAHTPAQVLAGVTGGLAIGLGTVFFFL</sequence>
<feature type="transmembrane region" description="Helical" evidence="1">
    <location>
        <begin position="7"/>
        <end position="29"/>
    </location>
</feature>
<feature type="transmembrane region" description="Helical" evidence="1">
    <location>
        <begin position="41"/>
        <end position="66"/>
    </location>
</feature>
<keyword evidence="1" id="KW-0812">Transmembrane</keyword>
<feature type="transmembrane region" description="Helical" evidence="1">
    <location>
        <begin position="111"/>
        <end position="135"/>
    </location>
</feature>
<dbReference type="AlphaFoldDB" id="A0A3D8YAD5"/>
<reference evidence="2 3" key="1">
    <citation type="submission" date="2018-07" db="EMBL/GenBank/DDBJ databases">
        <title>Dyadobacter roseus sp. nov., isolated from rose rhizosphere soil.</title>
        <authorList>
            <person name="Chen L."/>
        </authorList>
    </citation>
    <scope>NUCLEOTIDE SEQUENCE [LARGE SCALE GENOMIC DNA]</scope>
    <source>
        <strain evidence="2 3">RS19</strain>
    </source>
</reference>
<dbReference type="Proteomes" id="UP000256373">
    <property type="component" value="Unassembled WGS sequence"/>
</dbReference>
<comment type="caution">
    <text evidence="2">The sequence shown here is derived from an EMBL/GenBank/DDBJ whole genome shotgun (WGS) entry which is preliminary data.</text>
</comment>
<keyword evidence="1" id="KW-1133">Transmembrane helix</keyword>
<evidence type="ECO:0008006" key="4">
    <source>
        <dbReference type="Google" id="ProtNLM"/>
    </source>
</evidence>
<dbReference type="EMBL" id="QNUL01000013">
    <property type="protein sequence ID" value="REA59960.1"/>
    <property type="molecule type" value="Genomic_DNA"/>
</dbReference>
<keyword evidence="1" id="KW-0472">Membrane</keyword>
<gene>
    <name evidence="2" type="ORF">DSL64_16280</name>
</gene>
<evidence type="ECO:0000256" key="1">
    <source>
        <dbReference type="SAM" id="Phobius"/>
    </source>
</evidence>
<dbReference type="OrthoDB" id="9786064at2"/>
<feature type="transmembrane region" description="Helical" evidence="1">
    <location>
        <begin position="87"/>
        <end position="105"/>
    </location>
</feature>
<accession>A0A3D8YAD5</accession>
<name>A0A3D8YAD5_9BACT</name>
<feature type="transmembrane region" description="Helical" evidence="1">
    <location>
        <begin position="142"/>
        <end position="159"/>
    </location>
</feature>